<proteinExistence type="predicted"/>
<keyword evidence="2 4" id="KW-0418">Kinase</keyword>
<dbReference type="InterPro" id="IPR011611">
    <property type="entry name" value="PfkB_dom"/>
</dbReference>
<keyword evidence="5" id="KW-1185">Reference proteome</keyword>
<protein>
    <submittedName>
        <fullName evidence="4">Carbohydrate kinase family protein</fullName>
        <ecNumber evidence="4">2.7.1.-</ecNumber>
    </submittedName>
</protein>
<evidence type="ECO:0000313" key="4">
    <source>
        <dbReference type="EMBL" id="MFC5448531.1"/>
    </source>
</evidence>
<dbReference type="Gene3D" id="3.40.1190.20">
    <property type="match status" value="1"/>
</dbReference>
<dbReference type="InterPro" id="IPR029056">
    <property type="entry name" value="Ribokinase-like"/>
</dbReference>
<accession>A0ABW0K7J0</accession>
<name>A0ABW0K7J0_9BACL</name>
<dbReference type="Proteomes" id="UP001596044">
    <property type="component" value="Unassembled WGS sequence"/>
</dbReference>
<dbReference type="RefSeq" id="WP_270878200.1">
    <property type="nucleotide sequence ID" value="NZ_JAQFVF010000018.1"/>
</dbReference>
<keyword evidence="1 4" id="KW-0808">Transferase</keyword>
<feature type="domain" description="Carbohydrate kinase PfkB" evidence="3">
    <location>
        <begin position="28"/>
        <end position="293"/>
    </location>
</feature>
<evidence type="ECO:0000313" key="5">
    <source>
        <dbReference type="Proteomes" id="UP001596044"/>
    </source>
</evidence>
<dbReference type="GO" id="GO:0016301">
    <property type="term" value="F:kinase activity"/>
    <property type="evidence" value="ECO:0007669"/>
    <property type="project" value="UniProtKB-KW"/>
</dbReference>
<dbReference type="PANTHER" id="PTHR10584:SF166">
    <property type="entry name" value="RIBOKINASE"/>
    <property type="match status" value="1"/>
</dbReference>
<organism evidence="4 5">
    <name type="scientific">Paenibacillus aestuarii</name>
    <dbReference type="NCBI Taxonomy" id="516965"/>
    <lineage>
        <taxon>Bacteria</taxon>
        <taxon>Bacillati</taxon>
        <taxon>Bacillota</taxon>
        <taxon>Bacilli</taxon>
        <taxon>Bacillales</taxon>
        <taxon>Paenibacillaceae</taxon>
        <taxon>Paenibacillus</taxon>
    </lineage>
</organism>
<dbReference type="PROSITE" id="PS00584">
    <property type="entry name" value="PFKB_KINASES_2"/>
    <property type="match status" value="1"/>
</dbReference>
<evidence type="ECO:0000256" key="1">
    <source>
        <dbReference type="ARBA" id="ARBA00022679"/>
    </source>
</evidence>
<gene>
    <name evidence="4" type="ORF">ACFPOG_09670</name>
</gene>
<evidence type="ECO:0000259" key="3">
    <source>
        <dbReference type="Pfam" id="PF00294"/>
    </source>
</evidence>
<dbReference type="PANTHER" id="PTHR10584">
    <property type="entry name" value="SUGAR KINASE"/>
    <property type="match status" value="1"/>
</dbReference>
<dbReference type="InterPro" id="IPR002173">
    <property type="entry name" value="Carboh/pur_kinase_PfkB_CS"/>
</dbReference>
<sequence>MGTFDVMICGPIFTDIVFSAVPHMPSPGKEVLSQGFEFTCGGSTYITSVAMARLGMKPAMLAPLGNDFLSHFIRSQLENEGVSSSYAYSVDHPLRQVTAAINSQGDRAFVTYQDPLDTDRYQSYLLDALERLEARMLIVNARPEFVPVIEKARSKGMSIVFDIGWDDEWIYSSELKELLKLGHWFTPNLPESLAITGTDTPEEAIEVMQSLVEHPIIKLGPEGALLKTARGIDRIPGYLVEHPIDTTGAGDNFLAGLLTGILKGWDIADAVRLGNYCGAKSVQGLGGTAASPTWQQVQAELYPFIPRYQGGHRQ</sequence>
<dbReference type="Pfam" id="PF00294">
    <property type="entry name" value="PfkB"/>
    <property type="match status" value="1"/>
</dbReference>
<dbReference type="SUPFAM" id="SSF53613">
    <property type="entry name" value="Ribokinase-like"/>
    <property type="match status" value="1"/>
</dbReference>
<reference evidence="5" key="1">
    <citation type="journal article" date="2019" name="Int. J. Syst. Evol. Microbiol.">
        <title>The Global Catalogue of Microorganisms (GCM) 10K type strain sequencing project: providing services to taxonomists for standard genome sequencing and annotation.</title>
        <authorList>
            <consortium name="The Broad Institute Genomics Platform"/>
            <consortium name="The Broad Institute Genome Sequencing Center for Infectious Disease"/>
            <person name="Wu L."/>
            <person name="Ma J."/>
        </authorList>
    </citation>
    <scope>NUCLEOTIDE SEQUENCE [LARGE SCALE GENOMIC DNA]</scope>
    <source>
        <strain evidence="5">KACC 11904</strain>
    </source>
</reference>
<dbReference type="EMBL" id="JBHSMJ010000009">
    <property type="protein sequence ID" value="MFC5448531.1"/>
    <property type="molecule type" value="Genomic_DNA"/>
</dbReference>
<evidence type="ECO:0000256" key="2">
    <source>
        <dbReference type="ARBA" id="ARBA00022777"/>
    </source>
</evidence>
<comment type="caution">
    <text evidence="4">The sequence shown here is derived from an EMBL/GenBank/DDBJ whole genome shotgun (WGS) entry which is preliminary data.</text>
</comment>
<dbReference type="EC" id="2.7.1.-" evidence="4"/>